<dbReference type="InterPro" id="IPR002401">
    <property type="entry name" value="Cyt_P450_E_grp-I"/>
</dbReference>
<evidence type="ECO:0000256" key="15">
    <source>
        <dbReference type="ARBA" id="ARBA00023098"/>
    </source>
</evidence>
<evidence type="ECO:0000256" key="24">
    <source>
        <dbReference type="ARBA" id="ARBA00033394"/>
    </source>
</evidence>
<evidence type="ECO:0000256" key="7">
    <source>
        <dbReference type="ARBA" id="ARBA00022548"/>
    </source>
</evidence>
<comment type="similarity">
    <text evidence="4">Belongs to the cytochrome P450 family.</text>
</comment>
<accession>A0A7R9K7E9</accession>
<dbReference type="GO" id="GO:0005743">
    <property type="term" value="C:mitochondrial inner membrane"/>
    <property type="evidence" value="ECO:0007669"/>
    <property type="project" value="UniProtKB-SubCell"/>
</dbReference>
<dbReference type="SUPFAM" id="SSF48264">
    <property type="entry name" value="Cytochrome P450"/>
    <property type="match status" value="1"/>
</dbReference>
<dbReference type="InterPro" id="IPR036396">
    <property type="entry name" value="Cyt_P450_sf"/>
</dbReference>
<evidence type="ECO:0000256" key="9">
    <source>
        <dbReference type="ARBA" id="ARBA00022723"/>
    </source>
</evidence>
<dbReference type="GO" id="GO:0006704">
    <property type="term" value="P:glucocorticoid biosynthetic process"/>
    <property type="evidence" value="ECO:0007669"/>
    <property type="project" value="TreeGrafter"/>
</dbReference>
<keyword evidence="19" id="KW-0753">Steroid metabolism</keyword>
<evidence type="ECO:0000256" key="21">
    <source>
        <dbReference type="ARBA" id="ARBA00030343"/>
    </source>
</evidence>
<evidence type="ECO:0000256" key="25">
    <source>
        <dbReference type="PIRSR" id="PIRSR602401-1"/>
    </source>
</evidence>
<evidence type="ECO:0000256" key="1">
    <source>
        <dbReference type="ARBA" id="ARBA00001971"/>
    </source>
</evidence>
<name>A0A7R9K7E9_TIMGE</name>
<dbReference type="EMBL" id="OE845190">
    <property type="protein sequence ID" value="CAD7606882.1"/>
    <property type="molecule type" value="Genomic_DNA"/>
</dbReference>
<comment type="subcellular location">
    <subcellularLocation>
        <location evidence="2">Mitochondrion inner membrane</location>
        <topology evidence="2">Peripheral membrane protein</topology>
    </subcellularLocation>
</comment>
<comment type="cofactor">
    <cofactor evidence="1 25">
        <name>heme</name>
        <dbReference type="ChEBI" id="CHEBI:30413"/>
    </cofactor>
</comment>
<evidence type="ECO:0000256" key="23">
    <source>
        <dbReference type="ARBA" id="ARBA00033274"/>
    </source>
</evidence>
<evidence type="ECO:0000256" key="20">
    <source>
        <dbReference type="ARBA" id="ARBA00023250"/>
    </source>
</evidence>
<keyword evidence="11" id="KW-0809">Transit peptide</keyword>
<keyword evidence="7" id="KW-0153">Cholesterol metabolism</keyword>
<evidence type="ECO:0000256" key="18">
    <source>
        <dbReference type="ARBA" id="ARBA00023166"/>
    </source>
</evidence>
<keyword evidence="16" id="KW-0496">Mitochondrion</keyword>
<dbReference type="PRINTS" id="PR00463">
    <property type="entry name" value="EP450I"/>
</dbReference>
<keyword evidence="13 25" id="KW-0408">Iron</keyword>
<dbReference type="GO" id="GO:0005506">
    <property type="term" value="F:iron ion binding"/>
    <property type="evidence" value="ECO:0007669"/>
    <property type="project" value="InterPro"/>
</dbReference>
<evidence type="ECO:0000256" key="8">
    <source>
        <dbReference type="ARBA" id="ARBA00022617"/>
    </source>
</evidence>
<keyword evidence="20" id="KW-0755">Steroidogenesis</keyword>
<evidence type="ECO:0000256" key="10">
    <source>
        <dbReference type="ARBA" id="ARBA00022792"/>
    </source>
</evidence>
<evidence type="ECO:0000256" key="19">
    <source>
        <dbReference type="ARBA" id="ARBA00023221"/>
    </source>
</evidence>
<keyword evidence="10" id="KW-0999">Mitochondrion inner membrane</keyword>
<dbReference type="InterPro" id="IPR001128">
    <property type="entry name" value="Cyt_P450"/>
</dbReference>
<dbReference type="GO" id="GO:0008203">
    <property type="term" value="P:cholesterol metabolic process"/>
    <property type="evidence" value="ECO:0007669"/>
    <property type="project" value="UniProtKB-KW"/>
</dbReference>
<keyword evidence="8 25" id="KW-0349">Heme</keyword>
<keyword evidence="18" id="KW-1207">Sterol metabolism</keyword>
<feature type="binding site" description="axial binding residue" evidence="25">
    <location>
        <position position="121"/>
    </location>
    <ligand>
        <name>heme</name>
        <dbReference type="ChEBI" id="CHEBI:30413"/>
    </ligand>
    <ligandPart>
        <name>Fe</name>
        <dbReference type="ChEBI" id="CHEBI:18248"/>
    </ligandPart>
</feature>
<evidence type="ECO:0000256" key="11">
    <source>
        <dbReference type="ARBA" id="ARBA00022946"/>
    </source>
</evidence>
<feature type="region of interest" description="Disordered" evidence="26">
    <location>
        <begin position="143"/>
        <end position="183"/>
    </location>
</feature>
<evidence type="ECO:0000256" key="13">
    <source>
        <dbReference type="ARBA" id="ARBA00023004"/>
    </source>
</evidence>
<evidence type="ECO:0000256" key="5">
    <source>
        <dbReference type="ARBA" id="ARBA00012764"/>
    </source>
</evidence>
<keyword evidence="15" id="KW-0443">Lipid metabolism</keyword>
<comment type="pathway">
    <text evidence="3">Lipid metabolism; C21-steroid hormone metabolism.</text>
</comment>
<dbReference type="AlphaFoldDB" id="A0A7R9K7E9"/>
<gene>
    <name evidence="27" type="ORF">TGEB3V08_LOCUS10030</name>
</gene>
<keyword evidence="12" id="KW-0560">Oxidoreductase</keyword>
<organism evidence="27">
    <name type="scientific">Timema genevievae</name>
    <name type="common">Walking stick</name>
    <dbReference type="NCBI Taxonomy" id="629358"/>
    <lineage>
        <taxon>Eukaryota</taxon>
        <taxon>Metazoa</taxon>
        <taxon>Ecdysozoa</taxon>
        <taxon>Arthropoda</taxon>
        <taxon>Hexapoda</taxon>
        <taxon>Insecta</taxon>
        <taxon>Pterygota</taxon>
        <taxon>Neoptera</taxon>
        <taxon>Polyneoptera</taxon>
        <taxon>Phasmatodea</taxon>
        <taxon>Timematodea</taxon>
        <taxon>Timematoidea</taxon>
        <taxon>Timematidae</taxon>
        <taxon>Timema</taxon>
    </lineage>
</organism>
<evidence type="ECO:0000256" key="6">
    <source>
        <dbReference type="ARBA" id="ARBA00019844"/>
    </source>
</evidence>
<keyword evidence="17" id="KW-0472">Membrane</keyword>
<dbReference type="EC" id="1.14.15.6" evidence="5"/>
<dbReference type="GO" id="GO:0034650">
    <property type="term" value="P:cortisol metabolic process"/>
    <property type="evidence" value="ECO:0007669"/>
    <property type="project" value="TreeGrafter"/>
</dbReference>
<evidence type="ECO:0000256" key="26">
    <source>
        <dbReference type="SAM" id="MobiDB-lite"/>
    </source>
</evidence>
<dbReference type="GO" id="GO:0071375">
    <property type="term" value="P:cellular response to peptide hormone stimulus"/>
    <property type="evidence" value="ECO:0007669"/>
    <property type="project" value="TreeGrafter"/>
</dbReference>
<evidence type="ECO:0000256" key="4">
    <source>
        <dbReference type="ARBA" id="ARBA00010617"/>
    </source>
</evidence>
<protein>
    <recommendedName>
        <fullName evidence="6">Cholesterol side-chain cleavage enzyme, mitochondrial</fullName>
        <ecNumber evidence="5">1.14.15.6</ecNumber>
    </recommendedName>
    <alternativeName>
        <fullName evidence="21">CYPXIA1</fullName>
    </alternativeName>
    <alternativeName>
        <fullName evidence="23">Cholesterol desmolase</fullName>
    </alternativeName>
    <alternativeName>
        <fullName evidence="22">Cytochrome P450 11A1</fullName>
    </alternativeName>
    <alternativeName>
        <fullName evidence="24">Cytochrome P450(scc)</fullName>
    </alternativeName>
</protein>
<evidence type="ECO:0000256" key="17">
    <source>
        <dbReference type="ARBA" id="ARBA00023136"/>
    </source>
</evidence>
<sequence length="305" mass="34191">MLPLMAKSDFWTLRLPASNEERMTAYTMQWVFYLLAQHPEVQDRLYEELKGIEGAENVIQLPLLKGQLIVMSLYTSGRDGKHFPEPDVFKPERWCRNQAGTYRGVENPYASLPFAMGARSCVGRKIAESQILLTLAEPCENNSHTGISTDTEEQNTAVDNFPKPKPKSPPLKPPPTKEKKLSQLSSMVVKRFKLSLVDTQPVEMVLELVAVPSKPIRLHLAKRWQLCNERTAGVEDANSSHCAAPVTSHKQCTYHRGQFCRCCMMMLTTHTTQSNSTSDSPGTVLPVATAAAFYGFELHWAHSVD</sequence>
<reference evidence="27" key="1">
    <citation type="submission" date="2020-11" db="EMBL/GenBank/DDBJ databases">
        <authorList>
            <person name="Tran Van P."/>
        </authorList>
    </citation>
    <scope>NUCLEOTIDE SEQUENCE</scope>
</reference>
<dbReference type="Pfam" id="PF00067">
    <property type="entry name" value="p450"/>
    <property type="match status" value="2"/>
</dbReference>
<evidence type="ECO:0000256" key="2">
    <source>
        <dbReference type="ARBA" id="ARBA00004637"/>
    </source>
</evidence>
<dbReference type="GO" id="GO:0006700">
    <property type="term" value="P:C21-steroid hormone biosynthetic process"/>
    <property type="evidence" value="ECO:0007669"/>
    <property type="project" value="TreeGrafter"/>
</dbReference>
<evidence type="ECO:0000256" key="3">
    <source>
        <dbReference type="ARBA" id="ARBA00005108"/>
    </source>
</evidence>
<evidence type="ECO:0000256" key="12">
    <source>
        <dbReference type="ARBA" id="ARBA00023002"/>
    </source>
</evidence>
<proteinExistence type="inferred from homology"/>
<evidence type="ECO:0000256" key="22">
    <source>
        <dbReference type="ARBA" id="ARBA00032666"/>
    </source>
</evidence>
<dbReference type="PANTHER" id="PTHR24279:SF3">
    <property type="entry name" value="CHOLESTEROL SIDE-CHAIN CLEAVAGE ENZYME, MITOCHONDRIAL"/>
    <property type="match status" value="1"/>
</dbReference>
<dbReference type="GO" id="GO:0020037">
    <property type="term" value="F:heme binding"/>
    <property type="evidence" value="ECO:0007669"/>
    <property type="project" value="InterPro"/>
</dbReference>
<evidence type="ECO:0000256" key="14">
    <source>
        <dbReference type="ARBA" id="ARBA00023033"/>
    </source>
</evidence>
<dbReference type="Gene3D" id="1.10.630.10">
    <property type="entry name" value="Cytochrome P450"/>
    <property type="match status" value="2"/>
</dbReference>
<keyword evidence="9 25" id="KW-0479">Metal-binding</keyword>
<dbReference type="GO" id="GO:0008386">
    <property type="term" value="F:cholesterol monooxygenase (side-chain-cleaving) activity"/>
    <property type="evidence" value="ECO:0007669"/>
    <property type="project" value="UniProtKB-EC"/>
</dbReference>
<evidence type="ECO:0000313" key="27">
    <source>
        <dbReference type="EMBL" id="CAD7606882.1"/>
    </source>
</evidence>
<keyword evidence="14" id="KW-0503">Monooxygenase</keyword>
<feature type="compositionally biased region" description="Polar residues" evidence="26">
    <location>
        <begin position="143"/>
        <end position="158"/>
    </location>
</feature>
<dbReference type="PANTHER" id="PTHR24279">
    <property type="entry name" value="CYTOCHROME P450"/>
    <property type="match status" value="1"/>
</dbReference>
<evidence type="ECO:0000256" key="16">
    <source>
        <dbReference type="ARBA" id="ARBA00023128"/>
    </source>
</evidence>
<dbReference type="InterPro" id="IPR050479">
    <property type="entry name" value="CYP11_CYP27_families"/>
</dbReference>